<keyword evidence="3" id="KW-1185">Reference proteome</keyword>
<dbReference type="Proteomes" id="UP000264101">
    <property type="component" value="Segment"/>
</dbReference>
<dbReference type="InterPro" id="IPR033767">
    <property type="entry name" value="Tail_Gp11"/>
</dbReference>
<sequence length="194" mass="22010">MIILTTGGTMELLDSVNTCLTALGEARVTSTDTRHPSVDLILQTLETKQRLMLARGWWFNTQDEEMFPDLLGRIPYPAASISVESLDGYNIYSKRNNFLFNNTCNTMYFTGPVCIRVTYNLDFEDLPESVATVITYRAARSVYVGDLGNDASVQDLVLNEQTAMLLVEEQHMRNQKHSTRRRRPWGKYQSALSG</sequence>
<dbReference type="Pfam" id="PF17212">
    <property type="entry name" value="Tube"/>
    <property type="match status" value="1"/>
</dbReference>
<evidence type="ECO:0000256" key="1">
    <source>
        <dbReference type="SAM" id="MobiDB-lite"/>
    </source>
</evidence>
<evidence type="ECO:0000313" key="2">
    <source>
        <dbReference type="EMBL" id="AXY81812.1"/>
    </source>
</evidence>
<name>A0A385IFP7_9CAUD</name>
<evidence type="ECO:0008006" key="4">
    <source>
        <dbReference type="Google" id="ProtNLM"/>
    </source>
</evidence>
<feature type="region of interest" description="Disordered" evidence="1">
    <location>
        <begin position="172"/>
        <end position="194"/>
    </location>
</feature>
<accession>A0A385IFP7</accession>
<protein>
    <recommendedName>
        <fullName evidence="4">Tail tubular protein A</fullName>
    </recommendedName>
</protein>
<proteinExistence type="predicted"/>
<reference evidence="2 3" key="1">
    <citation type="submission" date="2018-08" db="EMBL/GenBank/DDBJ databases">
        <title>SRE bacteriophages.</title>
        <authorList>
            <person name="Carstens A.B."/>
            <person name="Djurhuus A.M."/>
            <person name="Kot W."/>
            <person name="Hansen L.H."/>
        </authorList>
    </citation>
    <scope>NUCLEOTIDE SEQUENCE [LARGE SCALE GENOMIC DNA]</scope>
</reference>
<organism evidence="2 3">
    <name type="scientific">Pectobacterium phage Lelidair</name>
    <dbReference type="NCBI Taxonomy" id="2320195"/>
    <lineage>
        <taxon>Viruses</taxon>
        <taxon>Duplodnaviria</taxon>
        <taxon>Heunggongvirae</taxon>
        <taxon>Uroviricota</taxon>
        <taxon>Caudoviricetes</taxon>
        <taxon>Autographivirales</taxon>
        <taxon>Autoscriptoviridae</taxon>
        <taxon>Corkvirinae</taxon>
        <taxon>Phimunavirus</taxon>
        <taxon>Phimunavirus lelidair</taxon>
    </lineage>
</organism>
<dbReference type="RefSeq" id="YP_009811963.1">
    <property type="nucleotide sequence ID" value="NC_048058.1"/>
</dbReference>
<dbReference type="KEGG" id="vg:55002994"/>
<feature type="compositionally biased region" description="Basic residues" evidence="1">
    <location>
        <begin position="173"/>
        <end position="185"/>
    </location>
</feature>
<evidence type="ECO:0000313" key="3">
    <source>
        <dbReference type="Proteomes" id="UP000264101"/>
    </source>
</evidence>
<dbReference type="GeneID" id="55002994"/>
<dbReference type="EMBL" id="MH807814">
    <property type="protein sequence ID" value="AXY81812.1"/>
    <property type="molecule type" value="Genomic_DNA"/>
</dbReference>